<dbReference type="SUPFAM" id="SSF52540">
    <property type="entry name" value="P-loop containing nucleoside triphosphate hydrolases"/>
    <property type="match status" value="1"/>
</dbReference>
<dbReference type="InterPro" id="IPR027417">
    <property type="entry name" value="P-loop_NTPase"/>
</dbReference>
<evidence type="ECO:0008006" key="3">
    <source>
        <dbReference type="Google" id="ProtNLM"/>
    </source>
</evidence>
<geneLocation type="plasmid" evidence="1 2">
    <name>pBPHY02</name>
</geneLocation>
<dbReference type="Gene3D" id="3.40.50.300">
    <property type="entry name" value="P-loop containing nucleotide triphosphate hydrolases"/>
    <property type="match status" value="1"/>
</dbReference>
<dbReference type="PIRSF" id="PIRSF037290">
    <property type="entry name" value="UCP037290"/>
    <property type="match status" value="1"/>
</dbReference>
<evidence type="ECO:0000313" key="2">
    <source>
        <dbReference type="Proteomes" id="UP000001192"/>
    </source>
</evidence>
<dbReference type="HOGENOM" id="CLU_064653_0_1_4"/>
<name>B2JY00_PARP8</name>
<sequence>MRMILYKNTGIFCRIMSGTIACPEDIHPSLWRASQLAHGRGRVVDTGYPGLSKELPGGGWPLAALVDLLVQQPGVGELRLLCPALSAASKGTIAFINAPHQPDGLGLSYIGVPIDQVMLIKATKTADALWSVEQILRAGTCGSVVFWAQHMKDSSLRRLHLAAQSAETLFVMVRPFATAQDGSPAILRLTLRPTSEGLIVDIVKRRGPTLEEPISVALQPTPVLLSNRPRVTRRPLEEVGQVPDAVEPTRA</sequence>
<dbReference type="NCBIfam" id="NF033429">
    <property type="entry name" value="ImuA_translesion"/>
    <property type="match status" value="1"/>
</dbReference>
<dbReference type="InterPro" id="IPR047610">
    <property type="entry name" value="ImuA_translesion"/>
</dbReference>
<keyword evidence="1" id="KW-0614">Plasmid</keyword>
<reference evidence="2" key="1">
    <citation type="journal article" date="2014" name="Stand. Genomic Sci.">
        <title>Complete genome sequence of Burkholderia phymatum STM815(T), a broad host range and efficient nitrogen-fixing symbiont of Mimosa species.</title>
        <authorList>
            <person name="Moulin L."/>
            <person name="Klonowska A."/>
            <person name="Caroline B."/>
            <person name="Booth K."/>
            <person name="Vriezen J.A."/>
            <person name="Melkonian R."/>
            <person name="James E.K."/>
            <person name="Young J.P."/>
            <person name="Bena G."/>
            <person name="Hauser L."/>
            <person name="Land M."/>
            <person name="Kyrpides N."/>
            <person name="Bruce D."/>
            <person name="Chain P."/>
            <person name="Copeland A."/>
            <person name="Pitluck S."/>
            <person name="Woyke T."/>
            <person name="Lizotte-Waniewski M."/>
            <person name="Bristow J."/>
            <person name="Riley M."/>
        </authorList>
    </citation>
    <scope>NUCLEOTIDE SEQUENCE [LARGE SCALE GENOMIC DNA]</scope>
    <source>
        <strain evidence="2">DSM 17167 / CIP 108236 / LMG 21445 / STM815</strain>
        <plasmid evidence="2">Plasmid pBPHY02</plasmid>
    </source>
</reference>
<evidence type="ECO:0000313" key="1">
    <source>
        <dbReference type="EMBL" id="ACC76508.1"/>
    </source>
</evidence>
<proteinExistence type="predicted"/>
<dbReference type="KEGG" id="bph:Bphy_7576"/>
<keyword evidence="2" id="KW-1185">Reference proteome</keyword>
<dbReference type="AlphaFoldDB" id="B2JY00"/>
<dbReference type="InterPro" id="IPR017166">
    <property type="entry name" value="UCP037290"/>
</dbReference>
<gene>
    <name evidence="1" type="ordered locus">Bphy_7576</name>
</gene>
<protein>
    <recommendedName>
        <fullName evidence="3">Recombinase RecA</fullName>
    </recommendedName>
</protein>
<dbReference type="EMBL" id="CP001046">
    <property type="protein sequence ID" value="ACC76508.1"/>
    <property type="molecule type" value="Genomic_DNA"/>
</dbReference>
<dbReference type="eggNOG" id="COG4544">
    <property type="taxonomic scope" value="Bacteria"/>
</dbReference>
<accession>B2JY00</accession>
<dbReference type="Proteomes" id="UP000001192">
    <property type="component" value="Plasmid pBPHY02"/>
</dbReference>
<organism evidence="1 2">
    <name type="scientific">Paraburkholderia phymatum (strain DSM 17167 / CIP 108236 / LMG 21445 / STM815)</name>
    <name type="common">Burkholderia phymatum</name>
    <dbReference type="NCBI Taxonomy" id="391038"/>
    <lineage>
        <taxon>Bacteria</taxon>
        <taxon>Pseudomonadati</taxon>
        <taxon>Pseudomonadota</taxon>
        <taxon>Betaproteobacteria</taxon>
        <taxon>Burkholderiales</taxon>
        <taxon>Burkholderiaceae</taxon>
        <taxon>Paraburkholderia</taxon>
    </lineage>
</organism>